<dbReference type="GO" id="GO:0070555">
    <property type="term" value="P:response to interleukin-1"/>
    <property type="evidence" value="ECO:0007669"/>
    <property type="project" value="TreeGrafter"/>
</dbReference>
<feature type="region of interest" description="Disordered" evidence="1">
    <location>
        <begin position="48"/>
        <end position="80"/>
    </location>
</feature>
<dbReference type="GO" id="GO:0072674">
    <property type="term" value="P:multinuclear osteoclast differentiation"/>
    <property type="evidence" value="ECO:0007669"/>
    <property type="project" value="TreeGrafter"/>
</dbReference>
<dbReference type="OrthoDB" id="9889060at2759"/>
<dbReference type="PANTHER" id="PTHR47134:SF1">
    <property type="entry name" value="TUMOR NECROSIS FACTOR RECEPTOR SUPERFAMILY MEMBER 11A"/>
    <property type="match status" value="1"/>
</dbReference>
<keyword evidence="3" id="KW-1185">Reference proteome</keyword>
<evidence type="ECO:0000313" key="2">
    <source>
        <dbReference type="EMBL" id="TRY99685.1"/>
    </source>
</evidence>
<feature type="region of interest" description="Disordered" evidence="1">
    <location>
        <begin position="211"/>
        <end position="231"/>
    </location>
</feature>
<dbReference type="GO" id="GO:0001503">
    <property type="term" value="P:ossification"/>
    <property type="evidence" value="ECO:0007669"/>
    <property type="project" value="TreeGrafter"/>
</dbReference>
<evidence type="ECO:0000313" key="3">
    <source>
        <dbReference type="Proteomes" id="UP000316079"/>
    </source>
</evidence>
<organism evidence="2 3">
    <name type="scientific">Danionella cerebrum</name>
    <dbReference type="NCBI Taxonomy" id="2873325"/>
    <lineage>
        <taxon>Eukaryota</taxon>
        <taxon>Metazoa</taxon>
        <taxon>Chordata</taxon>
        <taxon>Craniata</taxon>
        <taxon>Vertebrata</taxon>
        <taxon>Euteleostomi</taxon>
        <taxon>Actinopterygii</taxon>
        <taxon>Neopterygii</taxon>
        <taxon>Teleostei</taxon>
        <taxon>Ostariophysi</taxon>
        <taxon>Cypriniformes</taxon>
        <taxon>Danionidae</taxon>
        <taxon>Danioninae</taxon>
        <taxon>Danionella</taxon>
    </lineage>
</organism>
<dbReference type="GO" id="GO:0005031">
    <property type="term" value="F:tumor necrosis factor receptor activity"/>
    <property type="evidence" value="ECO:0007669"/>
    <property type="project" value="TreeGrafter"/>
</dbReference>
<dbReference type="InterPro" id="IPR053075">
    <property type="entry name" value="TNFRSF11A"/>
</dbReference>
<feature type="compositionally biased region" description="Polar residues" evidence="1">
    <location>
        <begin position="315"/>
        <end position="324"/>
    </location>
</feature>
<proteinExistence type="predicted"/>
<reference evidence="2 3" key="1">
    <citation type="journal article" date="2019" name="Sci. Data">
        <title>Hybrid genome assembly and annotation of Danionella translucida.</title>
        <authorList>
            <person name="Kadobianskyi M."/>
            <person name="Schulze L."/>
            <person name="Schuelke M."/>
            <person name="Judkewitz B."/>
        </authorList>
    </citation>
    <scope>NUCLEOTIDE SEQUENCE [LARGE SCALE GENOMIC DNA]</scope>
    <source>
        <strain evidence="2 3">Bolton</strain>
    </source>
</reference>
<feature type="region of interest" description="Disordered" evidence="1">
    <location>
        <begin position="264"/>
        <end position="324"/>
    </location>
</feature>
<feature type="non-terminal residue" evidence="2">
    <location>
        <position position="1"/>
    </location>
</feature>
<gene>
    <name evidence="2" type="ORF">DNTS_021746</name>
</gene>
<dbReference type="Proteomes" id="UP000316079">
    <property type="component" value="Unassembled WGS sequence"/>
</dbReference>
<dbReference type="AlphaFoldDB" id="A0A553RBZ0"/>
<dbReference type="GO" id="GO:0009897">
    <property type="term" value="C:external side of plasma membrane"/>
    <property type="evidence" value="ECO:0007669"/>
    <property type="project" value="TreeGrafter"/>
</dbReference>
<name>A0A553RBZ0_9TELE</name>
<feature type="compositionally biased region" description="Polar residues" evidence="1">
    <location>
        <begin position="220"/>
        <end position="231"/>
    </location>
</feature>
<feature type="compositionally biased region" description="Low complexity" evidence="1">
    <location>
        <begin position="55"/>
        <end position="80"/>
    </location>
</feature>
<protein>
    <submittedName>
        <fullName evidence="2">Uncharacterized protein</fullName>
    </submittedName>
</protein>
<dbReference type="PANTHER" id="PTHR47134">
    <property type="entry name" value="TUMOR NECROSIS FACTOR RECEPTOR SUPERFAMILY MEMBER 11A"/>
    <property type="match status" value="1"/>
</dbReference>
<comment type="caution">
    <text evidence="2">The sequence shown here is derived from an EMBL/GenBank/DDBJ whole genome shotgun (WGS) entry which is preliminary data.</text>
</comment>
<accession>A0A553RBZ0</accession>
<feature type="compositionally biased region" description="Polar residues" evidence="1">
    <location>
        <begin position="288"/>
        <end position="299"/>
    </location>
</feature>
<dbReference type="GO" id="GO:0045780">
    <property type="term" value="P:positive regulation of bone resorption"/>
    <property type="evidence" value="ECO:0007669"/>
    <property type="project" value="TreeGrafter"/>
</dbReference>
<sequence>ESTSYPISSSSPQTLPLICQEGTFAESLITCPSTQITISDRLIAFVNPDQDQDGADTSSGSSSEDSGCGPSSPRSGSSCSCPFSMKEPIEVGENEDCSQLLPTGLATCCSCRPQDSTGQVQLIGLKEPALCESCSPEKNYLALHLDYTSPIDKDVLAELRESVNEAEELYRQSEPCCCSIDSTTIPPLPSLSTNEQGLSLIQSGENKLTVSDGLPDVDDQNQCSESSLTSGQVTGNNNTTFISSGQVMNFSGEVIVVYVRQTSVGSSRGGDEPFSCPVQEEFPEDSFESQTRSNTSTTLRAKRSGQPEKQLPVQEMTNDWSFQK</sequence>
<dbReference type="STRING" id="623744.A0A553RBZ0"/>
<evidence type="ECO:0000256" key="1">
    <source>
        <dbReference type="SAM" id="MobiDB-lite"/>
    </source>
</evidence>
<dbReference type="GO" id="GO:0019955">
    <property type="term" value="F:cytokine binding"/>
    <property type="evidence" value="ECO:0007669"/>
    <property type="project" value="TreeGrafter"/>
</dbReference>
<dbReference type="EMBL" id="SRMA01025053">
    <property type="protein sequence ID" value="TRY99685.1"/>
    <property type="molecule type" value="Genomic_DNA"/>
</dbReference>